<dbReference type="Gene3D" id="3.90.1200.10">
    <property type="match status" value="1"/>
</dbReference>
<comment type="caution">
    <text evidence="1">The sequence shown here is derived from an EMBL/GenBank/DDBJ whole genome shotgun (WGS) entry which is preliminary data.</text>
</comment>
<gene>
    <name evidence="1" type="ORF">JOC95_003933</name>
</gene>
<evidence type="ECO:0000313" key="1">
    <source>
        <dbReference type="EMBL" id="MBM7622023.1"/>
    </source>
</evidence>
<dbReference type="PANTHER" id="PTHR39179:SF1">
    <property type="entry name" value="SPORE COAT PROTEIN I"/>
    <property type="match status" value="1"/>
</dbReference>
<accession>A0ABS2P506</accession>
<protein>
    <submittedName>
        <fullName evidence="1">Spore coat-associated protein S</fullName>
    </submittedName>
</protein>
<dbReference type="Proteomes" id="UP000737402">
    <property type="component" value="Unassembled WGS sequence"/>
</dbReference>
<dbReference type="SUPFAM" id="SSF56112">
    <property type="entry name" value="Protein kinase-like (PK-like)"/>
    <property type="match status" value="1"/>
</dbReference>
<keyword evidence="2" id="KW-1185">Reference proteome</keyword>
<dbReference type="InterPro" id="IPR014255">
    <property type="entry name" value="Spore_coat_CotS"/>
</dbReference>
<reference evidence="1 2" key="1">
    <citation type="submission" date="2021-01" db="EMBL/GenBank/DDBJ databases">
        <title>Genomic Encyclopedia of Type Strains, Phase IV (KMG-IV): sequencing the most valuable type-strain genomes for metagenomic binning, comparative biology and taxonomic classification.</title>
        <authorList>
            <person name="Goeker M."/>
        </authorList>
    </citation>
    <scope>NUCLEOTIDE SEQUENCE [LARGE SCALE GENOMIC DNA]</scope>
    <source>
        <strain evidence="1 2">DSM 25879</strain>
    </source>
</reference>
<dbReference type="NCBIfam" id="TIGR02906">
    <property type="entry name" value="spore_CotS"/>
    <property type="match status" value="1"/>
</dbReference>
<organism evidence="1 2">
    <name type="scientific">Sutcliffiella tianshenii</name>
    <dbReference type="NCBI Taxonomy" id="1463404"/>
    <lineage>
        <taxon>Bacteria</taxon>
        <taxon>Bacillati</taxon>
        <taxon>Bacillota</taxon>
        <taxon>Bacilli</taxon>
        <taxon>Bacillales</taxon>
        <taxon>Bacillaceae</taxon>
        <taxon>Sutcliffiella</taxon>
    </lineage>
</organism>
<dbReference type="EMBL" id="JAFBED010000013">
    <property type="protein sequence ID" value="MBM7622023.1"/>
    <property type="molecule type" value="Genomic_DNA"/>
</dbReference>
<dbReference type="InterPro" id="IPR047175">
    <property type="entry name" value="CotS-like"/>
</dbReference>
<evidence type="ECO:0000313" key="2">
    <source>
        <dbReference type="Proteomes" id="UP000737402"/>
    </source>
</evidence>
<dbReference type="InterPro" id="IPR011009">
    <property type="entry name" value="Kinase-like_dom_sf"/>
</dbReference>
<sequence>MEEHQEVEQHHLQQVLEFYPFEINEVKLLSSRSGRTTWEVDTNEGKKILKQASMKPERMLFIAGAHQHLYNNGLAITPIHETKSGGICIGAGSLGYVLYDKVEGSEVIYYNKEQMLKAMEFAGNFYQASIGYLPAEESKTRGRLGKWHKLFRWKLQELEGNKTIAESYPTDAFSLLFLQHVDEMIQRAKEALAALDEQVYQEASKEVSSLRGFCQQDFTLARFTEVDGSLFMKELHSITYDLPTRDLRIILNKMMKKFSVWDDQLVFDLLRAYHKTNPLSENYYKILNVDLLFPHLFCAIGHKYFLAQKRSWSDEKYIWALQNIIALEQSKGDFLKRYPFIYRDIISGHGEGN</sequence>
<dbReference type="Gene3D" id="3.30.200.20">
    <property type="entry name" value="Phosphorylase Kinase, domain 1"/>
    <property type="match status" value="1"/>
</dbReference>
<name>A0ABS2P506_9BACI</name>
<dbReference type="RefSeq" id="WP_204419205.1">
    <property type="nucleotide sequence ID" value="NZ_JAFBED010000013.1"/>
</dbReference>
<dbReference type="PANTHER" id="PTHR39179">
    <property type="entry name" value="SPORE COAT PROTEIN I"/>
    <property type="match status" value="1"/>
</dbReference>
<proteinExistence type="predicted"/>